<dbReference type="AlphaFoldDB" id="A0A9Q3JGA4"/>
<sequence>MNPLVSHCSSSSPTQPPARKLHSHLIPHTPRNLQPILSLLQSSIPPPSPETSVSRPVLDSPMKPSRSPQPKPSPVKEEDLSPLFHSPMLKYFKIGSIGQ</sequence>
<protein>
    <submittedName>
        <fullName evidence="2">Uncharacterized protein</fullName>
    </submittedName>
</protein>
<feature type="region of interest" description="Disordered" evidence="1">
    <location>
        <begin position="1"/>
        <end position="80"/>
    </location>
</feature>
<name>A0A9Q3JGA4_9BASI</name>
<gene>
    <name evidence="2" type="ORF">O181_100979</name>
</gene>
<keyword evidence="3" id="KW-1185">Reference proteome</keyword>
<evidence type="ECO:0000256" key="1">
    <source>
        <dbReference type="SAM" id="MobiDB-lite"/>
    </source>
</evidence>
<comment type="caution">
    <text evidence="2">The sequence shown here is derived from an EMBL/GenBank/DDBJ whole genome shotgun (WGS) entry which is preliminary data.</text>
</comment>
<dbReference type="Proteomes" id="UP000765509">
    <property type="component" value="Unassembled WGS sequence"/>
</dbReference>
<evidence type="ECO:0000313" key="3">
    <source>
        <dbReference type="Proteomes" id="UP000765509"/>
    </source>
</evidence>
<evidence type="ECO:0000313" key="2">
    <source>
        <dbReference type="EMBL" id="MBW0561264.1"/>
    </source>
</evidence>
<accession>A0A9Q3JGA4</accession>
<feature type="compositionally biased region" description="Low complexity" evidence="1">
    <location>
        <begin position="33"/>
        <end position="43"/>
    </location>
</feature>
<organism evidence="2 3">
    <name type="scientific">Austropuccinia psidii MF-1</name>
    <dbReference type="NCBI Taxonomy" id="1389203"/>
    <lineage>
        <taxon>Eukaryota</taxon>
        <taxon>Fungi</taxon>
        <taxon>Dikarya</taxon>
        <taxon>Basidiomycota</taxon>
        <taxon>Pucciniomycotina</taxon>
        <taxon>Pucciniomycetes</taxon>
        <taxon>Pucciniales</taxon>
        <taxon>Sphaerophragmiaceae</taxon>
        <taxon>Austropuccinia</taxon>
    </lineage>
</organism>
<proteinExistence type="predicted"/>
<dbReference type="EMBL" id="AVOT02070774">
    <property type="protein sequence ID" value="MBW0561264.1"/>
    <property type="molecule type" value="Genomic_DNA"/>
</dbReference>
<reference evidence="2" key="1">
    <citation type="submission" date="2021-03" db="EMBL/GenBank/DDBJ databases">
        <title>Draft genome sequence of rust myrtle Austropuccinia psidii MF-1, a brazilian biotype.</title>
        <authorList>
            <person name="Quecine M.C."/>
            <person name="Pachon D.M.R."/>
            <person name="Bonatelli M.L."/>
            <person name="Correr F.H."/>
            <person name="Franceschini L.M."/>
            <person name="Leite T.F."/>
            <person name="Margarido G.R.A."/>
            <person name="Almeida C.A."/>
            <person name="Ferrarezi J.A."/>
            <person name="Labate C.A."/>
        </authorList>
    </citation>
    <scope>NUCLEOTIDE SEQUENCE</scope>
    <source>
        <strain evidence="2">MF-1</strain>
    </source>
</reference>